<dbReference type="GO" id="GO:0016757">
    <property type="term" value="F:glycosyltransferase activity"/>
    <property type="evidence" value="ECO:0007669"/>
    <property type="project" value="UniProtKB-KW"/>
</dbReference>
<evidence type="ECO:0000259" key="1">
    <source>
        <dbReference type="Pfam" id="PF00534"/>
    </source>
</evidence>
<dbReference type="PANTHER" id="PTHR45947">
    <property type="entry name" value="SULFOQUINOVOSYL TRANSFERASE SQD2"/>
    <property type="match status" value="1"/>
</dbReference>
<evidence type="ECO:0000313" key="4">
    <source>
        <dbReference type="Proteomes" id="UP001164761"/>
    </source>
</evidence>
<dbReference type="EMBL" id="CP104067">
    <property type="protein sequence ID" value="WAH39907.1"/>
    <property type="molecule type" value="Genomic_DNA"/>
</dbReference>
<dbReference type="RefSeq" id="WP_268003805.1">
    <property type="nucleotide sequence ID" value="NZ_CP104067.1"/>
</dbReference>
<feature type="domain" description="Glycosyltransferase subfamily 4-like N-terminal" evidence="2">
    <location>
        <begin position="14"/>
        <end position="190"/>
    </location>
</feature>
<keyword evidence="3" id="KW-0808">Transferase</keyword>
<sequence>MKIAIVHDYLNQLGGAERVVGVLHEMFPQAPIYTLFYDREKLWPSLQGATLIPSFLQRHAFIVKHFKLFFWLYPLAIRTIRLADFDVVLTSSSAYAKGVHIGGGDQRRPIHICYCHTPMRFAWDYDRYIANETKNQILVSLARLLVPVLKLWDTWSARKVDYFIANSTAVQGRISRYYRRECIVVHPPVEERQTTVSNAVTNDYFLVVSRLVSYKRIDLAVEACTRLGKPLIVIGQGPDRQRLESLAGSTVTFLGWRSDEEVEQYVAACRSFIFPGEEDFGIAPVEANMLGKPVVAYRRGGALDTVCDGVNGVFFAEQTTESLVHALERSETIDWEPERIRHAAEKFSRRAFEDKIRRALQEAASTRIQMVTTEVNVVNGEGISQ</sequence>
<evidence type="ECO:0000259" key="2">
    <source>
        <dbReference type="Pfam" id="PF13439"/>
    </source>
</evidence>
<dbReference type="Pfam" id="PF00534">
    <property type="entry name" value="Glycos_transf_1"/>
    <property type="match status" value="1"/>
</dbReference>
<dbReference type="Gene3D" id="3.40.50.2000">
    <property type="entry name" value="Glycogen Phosphorylase B"/>
    <property type="match status" value="2"/>
</dbReference>
<dbReference type="EC" id="2.4.-.-" evidence="3"/>
<proteinExistence type="predicted"/>
<dbReference type="InterPro" id="IPR028098">
    <property type="entry name" value="Glyco_trans_4-like_N"/>
</dbReference>
<gene>
    <name evidence="3" type="ORF">NZD89_16035</name>
</gene>
<feature type="domain" description="Glycosyl transferase family 1" evidence="1">
    <location>
        <begin position="200"/>
        <end position="346"/>
    </location>
</feature>
<dbReference type="Pfam" id="PF13439">
    <property type="entry name" value="Glyco_transf_4"/>
    <property type="match status" value="1"/>
</dbReference>
<dbReference type="InterPro" id="IPR050194">
    <property type="entry name" value="Glycosyltransferase_grp1"/>
</dbReference>
<name>A0ABY6ZBI8_9BACL</name>
<evidence type="ECO:0000313" key="3">
    <source>
        <dbReference type="EMBL" id="WAH39907.1"/>
    </source>
</evidence>
<dbReference type="SUPFAM" id="SSF53756">
    <property type="entry name" value="UDP-Glycosyltransferase/glycogen phosphorylase"/>
    <property type="match status" value="1"/>
</dbReference>
<keyword evidence="3" id="KW-0328">Glycosyltransferase</keyword>
<dbReference type="PANTHER" id="PTHR45947:SF3">
    <property type="entry name" value="SULFOQUINOVOSYL TRANSFERASE SQD2"/>
    <property type="match status" value="1"/>
</dbReference>
<reference evidence="3" key="1">
    <citation type="submission" date="2022-08" db="EMBL/GenBank/DDBJ databases">
        <title>Alicyclobacillus fastidiosus DSM 17978, complete genome.</title>
        <authorList>
            <person name="Wang Q."/>
            <person name="Cai R."/>
            <person name="Wang Z."/>
        </authorList>
    </citation>
    <scope>NUCLEOTIDE SEQUENCE</scope>
    <source>
        <strain evidence="3">DSM 17978</strain>
    </source>
</reference>
<accession>A0ABY6ZBI8</accession>
<dbReference type="Proteomes" id="UP001164761">
    <property type="component" value="Chromosome"/>
</dbReference>
<dbReference type="InterPro" id="IPR001296">
    <property type="entry name" value="Glyco_trans_1"/>
</dbReference>
<protein>
    <submittedName>
        <fullName evidence="3">Glycosyltransferase</fullName>
        <ecNumber evidence="3">2.4.-.-</ecNumber>
    </submittedName>
</protein>
<organism evidence="3 4">
    <name type="scientific">Alicyclobacillus fastidiosus</name>
    <dbReference type="NCBI Taxonomy" id="392011"/>
    <lineage>
        <taxon>Bacteria</taxon>
        <taxon>Bacillati</taxon>
        <taxon>Bacillota</taxon>
        <taxon>Bacilli</taxon>
        <taxon>Bacillales</taxon>
        <taxon>Alicyclobacillaceae</taxon>
        <taxon>Alicyclobacillus</taxon>
    </lineage>
</organism>
<keyword evidence="4" id="KW-1185">Reference proteome</keyword>